<dbReference type="EMBL" id="QEFC01000337">
    <property type="protein sequence ID" value="KAE9464271.1"/>
    <property type="molecule type" value="Genomic_DNA"/>
</dbReference>
<sequence>MQVPYLTPAKVGEEDVLDADGQEERKVFDLLETLELEKKCLSMNEKKLQERNAKALGLSQLSWCREINTRAGEEEMMMPKRRQRHGMTGKMTILEVQGIRSSLPVGTMQQQTAFGPSCIV</sequence>
<organism evidence="1 2">
    <name type="scientific">Rhododendron williamsianum</name>
    <dbReference type="NCBI Taxonomy" id="262921"/>
    <lineage>
        <taxon>Eukaryota</taxon>
        <taxon>Viridiplantae</taxon>
        <taxon>Streptophyta</taxon>
        <taxon>Embryophyta</taxon>
        <taxon>Tracheophyta</taxon>
        <taxon>Spermatophyta</taxon>
        <taxon>Magnoliopsida</taxon>
        <taxon>eudicotyledons</taxon>
        <taxon>Gunneridae</taxon>
        <taxon>Pentapetalae</taxon>
        <taxon>asterids</taxon>
        <taxon>Ericales</taxon>
        <taxon>Ericaceae</taxon>
        <taxon>Ericoideae</taxon>
        <taxon>Rhodoreae</taxon>
        <taxon>Rhododendron</taxon>
    </lineage>
</organism>
<dbReference type="Proteomes" id="UP000428333">
    <property type="component" value="Linkage Group LG02"/>
</dbReference>
<feature type="non-terminal residue" evidence="1">
    <location>
        <position position="1"/>
    </location>
</feature>
<proteinExistence type="predicted"/>
<protein>
    <submittedName>
        <fullName evidence="1">Uncharacterized protein</fullName>
    </submittedName>
</protein>
<comment type="caution">
    <text evidence="1">The sequence shown here is derived from an EMBL/GenBank/DDBJ whole genome shotgun (WGS) entry which is preliminary data.</text>
</comment>
<gene>
    <name evidence="1" type="ORF">C3L33_03801</name>
</gene>
<name>A0A6A4M774_9ERIC</name>
<keyword evidence="2" id="KW-1185">Reference proteome</keyword>
<accession>A0A6A4M774</accession>
<evidence type="ECO:0000313" key="2">
    <source>
        <dbReference type="Proteomes" id="UP000428333"/>
    </source>
</evidence>
<evidence type="ECO:0000313" key="1">
    <source>
        <dbReference type="EMBL" id="KAE9464271.1"/>
    </source>
</evidence>
<reference evidence="1 2" key="1">
    <citation type="journal article" date="2019" name="Genome Biol. Evol.">
        <title>The Rhododendron genome and chromosomal organization provide insight into shared whole-genome duplications across the heath family (Ericaceae).</title>
        <authorList>
            <person name="Soza V.L."/>
            <person name="Lindsley D."/>
            <person name="Waalkes A."/>
            <person name="Ramage E."/>
            <person name="Patwardhan R.P."/>
            <person name="Burton J.N."/>
            <person name="Adey A."/>
            <person name="Kumar A."/>
            <person name="Qiu R."/>
            <person name="Shendure J."/>
            <person name="Hall B."/>
        </authorList>
    </citation>
    <scope>NUCLEOTIDE SEQUENCE [LARGE SCALE GENOMIC DNA]</scope>
    <source>
        <strain evidence="1">RSF 1966-606</strain>
    </source>
</reference>
<dbReference type="AlphaFoldDB" id="A0A6A4M774"/>